<keyword evidence="3" id="KW-0067">ATP-binding</keyword>
<dbReference type="InterPro" id="IPR017871">
    <property type="entry name" value="ABC_transporter-like_CS"/>
</dbReference>
<dbReference type="Gene3D" id="3.40.50.300">
    <property type="entry name" value="P-loop containing nucleotide triphosphate hydrolases"/>
    <property type="match status" value="1"/>
</dbReference>
<dbReference type="SUPFAM" id="SSF52540">
    <property type="entry name" value="P-loop containing nucleoside triphosphate hydrolases"/>
    <property type="match status" value="1"/>
</dbReference>
<sequence>MRGLLMRRRHSAGSKGAADRPPVPAGPPAVELDRVTIRYTEADGNERVIVEDFSLTVPRGAVHCLAGRSGSGKTSLLRVATATQTPDSGEVRWAETPVVGLNHKQLAAARRKHMGYVDQGATVIEELTVLDNVLIPAMPEGITPAITERAHELLGRFGLAAAARQKARSLSGGERQRLAIVRGLLLEPTALAMDEPTASLDRSTADTVIEAMHTAAASGAALLVASHDPEVISSAHTVTRLV</sequence>
<dbReference type="AlphaFoldDB" id="A0A7K1UJ73"/>
<dbReference type="PANTHER" id="PTHR24220">
    <property type="entry name" value="IMPORT ATP-BINDING PROTEIN"/>
    <property type="match status" value="1"/>
</dbReference>
<evidence type="ECO:0000259" key="2">
    <source>
        <dbReference type="PROSITE" id="PS50893"/>
    </source>
</evidence>
<comment type="caution">
    <text evidence="3">The sequence shown here is derived from an EMBL/GenBank/DDBJ whole genome shotgun (WGS) entry which is preliminary data.</text>
</comment>
<organism evidence="3 4">
    <name type="scientific">Nesterenkonia alkaliphila</name>
    <dbReference type="NCBI Taxonomy" id="1463631"/>
    <lineage>
        <taxon>Bacteria</taxon>
        <taxon>Bacillati</taxon>
        <taxon>Actinomycetota</taxon>
        <taxon>Actinomycetes</taxon>
        <taxon>Micrococcales</taxon>
        <taxon>Micrococcaceae</taxon>
        <taxon>Nesterenkonia</taxon>
    </lineage>
</organism>
<dbReference type="Pfam" id="PF00005">
    <property type="entry name" value="ABC_tran"/>
    <property type="match status" value="1"/>
</dbReference>
<keyword evidence="4" id="KW-1185">Reference proteome</keyword>
<protein>
    <submittedName>
        <fullName evidence="3">ATP-binding cassette domain-containing protein</fullName>
    </submittedName>
</protein>
<dbReference type="InterPro" id="IPR027417">
    <property type="entry name" value="P-loop_NTPase"/>
</dbReference>
<dbReference type="PROSITE" id="PS00211">
    <property type="entry name" value="ABC_TRANSPORTER_1"/>
    <property type="match status" value="1"/>
</dbReference>
<accession>A0A7K1UJ73</accession>
<evidence type="ECO:0000256" key="1">
    <source>
        <dbReference type="SAM" id="MobiDB-lite"/>
    </source>
</evidence>
<dbReference type="GO" id="GO:0005886">
    <property type="term" value="C:plasma membrane"/>
    <property type="evidence" value="ECO:0007669"/>
    <property type="project" value="TreeGrafter"/>
</dbReference>
<feature type="domain" description="ABC transporter" evidence="2">
    <location>
        <begin position="30"/>
        <end position="241"/>
    </location>
</feature>
<gene>
    <name evidence="3" type="ORF">GNZ21_06980</name>
</gene>
<dbReference type="EMBL" id="WRPM01000049">
    <property type="protein sequence ID" value="MVT26101.1"/>
    <property type="molecule type" value="Genomic_DNA"/>
</dbReference>
<proteinExistence type="predicted"/>
<dbReference type="OrthoDB" id="9778572at2"/>
<dbReference type="GO" id="GO:0022857">
    <property type="term" value="F:transmembrane transporter activity"/>
    <property type="evidence" value="ECO:0007669"/>
    <property type="project" value="TreeGrafter"/>
</dbReference>
<dbReference type="GO" id="GO:0005524">
    <property type="term" value="F:ATP binding"/>
    <property type="evidence" value="ECO:0007669"/>
    <property type="project" value="UniProtKB-KW"/>
</dbReference>
<dbReference type="PANTHER" id="PTHR24220:SF659">
    <property type="entry name" value="TRANSPORTER, PUTATIVE-RELATED"/>
    <property type="match status" value="1"/>
</dbReference>
<dbReference type="PROSITE" id="PS50893">
    <property type="entry name" value="ABC_TRANSPORTER_2"/>
    <property type="match status" value="1"/>
</dbReference>
<dbReference type="RefSeq" id="WP_157322741.1">
    <property type="nucleotide sequence ID" value="NZ_BMFX01000016.1"/>
</dbReference>
<dbReference type="Proteomes" id="UP000460157">
    <property type="component" value="Unassembled WGS sequence"/>
</dbReference>
<dbReference type="InterPro" id="IPR015854">
    <property type="entry name" value="ABC_transpr_LolD-like"/>
</dbReference>
<feature type="compositionally biased region" description="Basic residues" evidence="1">
    <location>
        <begin position="1"/>
        <end position="12"/>
    </location>
</feature>
<evidence type="ECO:0000313" key="4">
    <source>
        <dbReference type="Proteomes" id="UP000460157"/>
    </source>
</evidence>
<reference evidence="3 4" key="1">
    <citation type="submission" date="2019-12" db="EMBL/GenBank/DDBJ databases">
        <title>Nesterenkonia muleiensis sp. nov., a novel actinobacterium isolated from sap of Populus euphratica.</title>
        <authorList>
            <person name="Wang R."/>
        </authorList>
    </citation>
    <scope>NUCLEOTIDE SEQUENCE [LARGE SCALE GENOMIC DNA]</scope>
    <source>
        <strain evidence="3 4">F10</strain>
    </source>
</reference>
<evidence type="ECO:0000313" key="3">
    <source>
        <dbReference type="EMBL" id="MVT26101.1"/>
    </source>
</evidence>
<dbReference type="GO" id="GO:0016887">
    <property type="term" value="F:ATP hydrolysis activity"/>
    <property type="evidence" value="ECO:0007669"/>
    <property type="project" value="InterPro"/>
</dbReference>
<name>A0A7K1UJ73_9MICC</name>
<feature type="region of interest" description="Disordered" evidence="1">
    <location>
        <begin position="1"/>
        <end position="29"/>
    </location>
</feature>
<keyword evidence="3" id="KW-0547">Nucleotide-binding</keyword>
<dbReference type="InterPro" id="IPR003439">
    <property type="entry name" value="ABC_transporter-like_ATP-bd"/>
</dbReference>